<dbReference type="InterPro" id="IPR002156">
    <property type="entry name" value="RNaseH_domain"/>
</dbReference>
<dbReference type="GO" id="GO:0003676">
    <property type="term" value="F:nucleic acid binding"/>
    <property type="evidence" value="ECO:0007669"/>
    <property type="project" value="InterPro"/>
</dbReference>
<evidence type="ECO:0000313" key="2">
    <source>
        <dbReference type="EMBL" id="KAF6171411.1"/>
    </source>
</evidence>
<dbReference type="AlphaFoldDB" id="A0A7J7NW25"/>
<accession>A0A7J7NW25</accession>
<dbReference type="GO" id="GO:0004523">
    <property type="term" value="F:RNA-DNA hybrid ribonuclease activity"/>
    <property type="evidence" value="ECO:0007669"/>
    <property type="project" value="InterPro"/>
</dbReference>
<feature type="domain" description="RNase H type-1" evidence="1">
    <location>
        <begin position="81"/>
        <end position="227"/>
    </location>
</feature>
<dbReference type="PANTHER" id="PTHR47723">
    <property type="entry name" value="OS05G0353850 PROTEIN"/>
    <property type="match status" value="1"/>
</dbReference>
<dbReference type="CDD" id="cd06222">
    <property type="entry name" value="RNase_H_like"/>
    <property type="match status" value="1"/>
</dbReference>
<organism evidence="2 3">
    <name type="scientific">Kingdonia uniflora</name>
    <dbReference type="NCBI Taxonomy" id="39325"/>
    <lineage>
        <taxon>Eukaryota</taxon>
        <taxon>Viridiplantae</taxon>
        <taxon>Streptophyta</taxon>
        <taxon>Embryophyta</taxon>
        <taxon>Tracheophyta</taxon>
        <taxon>Spermatophyta</taxon>
        <taxon>Magnoliopsida</taxon>
        <taxon>Ranunculales</taxon>
        <taxon>Circaeasteraceae</taxon>
        <taxon>Kingdonia</taxon>
    </lineage>
</organism>
<dbReference type="InterPro" id="IPR044730">
    <property type="entry name" value="RNase_H-like_dom_plant"/>
</dbReference>
<reference evidence="2 3" key="1">
    <citation type="journal article" date="2020" name="IScience">
        <title>Genome Sequencing of the Endangered Kingdonia uniflora (Circaeasteraceae, Ranunculales) Reveals Potential Mechanisms of Evolutionary Specialization.</title>
        <authorList>
            <person name="Sun Y."/>
            <person name="Deng T."/>
            <person name="Zhang A."/>
            <person name="Moore M.J."/>
            <person name="Landis J.B."/>
            <person name="Lin N."/>
            <person name="Zhang H."/>
            <person name="Zhang X."/>
            <person name="Huang J."/>
            <person name="Zhang X."/>
            <person name="Sun H."/>
            <person name="Wang H."/>
        </authorList>
    </citation>
    <scope>NUCLEOTIDE SEQUENCE [LARGE SCALE GENOMIC DNA]</scope>
    <source>
        <strain evidence="2">TB1705</strain>
        <tissue evidence="2">Leaf</tissue>
    </source>
</reference>
<evidence type="ECO:0000259" key="1">
    <source>
        <dbReference type="PROSITE" id="PS50879"/>
    </source>
</evidence>
<dbReference type="Proteomes" id="UP000541444">
    <property type="component" value="Unassembled WGS sequence"/>
</dbReference>
<name>A0A7J7NW25_9MAGN</name>
<dbReference type="SUPFAM" id="SSF53098">
    <property type="entry name" value="Ribonuclease H-like"/>
    <property type="match status" value="1"/>
</dbReference>
<dbReference type="OrthoDB" id="1938131at2759"/>
<sequence length="230" mass="26322">MVFSVSRWLWNARNKIRFDETKLSIREIQNRVLREIANNAKLSKHDMYNTASDLQIIKALSVECKMSKAPVVKSCMWILPNVNEIKLCCDGSALGNPCPSGIEIVYRDWEGRVLGTLCKSVGTTTNYLTEVNAIIDGVEKAIYRGWNNLWVVSDSSAAINAFVTHKIPWKFRTKWTQILNSMQSIRLAQPGDKQTFRQIPWLKEDPAKTYLLRNGLREDRYSLQGLKTPT</sequence>
<evidence type="ECO:0000313" key="3">
    <source>
        <dbReference type="Proteomes" id="UP000541444"/>
    </source>
</evidence>
<dbReference type="Pfam" id="PF13456">
    <property type="entry name" value="RVT_3"/>
    <property type="match status" value="1"/>
</dbReference>
<comment type="caution">
    <text evidence="2">The sequence shown here is derived from an EMBL/GenBank/DDBJ whole genome shotgun (WGS) entry which is preliminary data.</text>
</comment>
<dbReference type="InterPro" id="IPR012337">
    <property type="entry name" value="RNaseH-like_sf"/>
</dbReference>
<dbReference type="Gene3D" id="3.30.420.10">
    <property type="entry name" value="Ribonuclease H-like superfamily/Ribonuclease H"/>
    <property type="match status" value="1"/>
</dbReference>
<dbReference type="PANTHER" id="PTHR47723:SF23">
    <property type="entry name" value="REVERSE TRANSCRIPTASE-LIKE PROTEIN"/>
    <property type="match status" value="1"/>
</dbReference>
<protein>
    <recommendedName>
        <fullName evidence="1">RNase H type-1 domain-containing protein</fullName>
    </recommendedName>
</protein>
<dbReference type="InterPro" id="IPR053151">
    <property type="entry name" value="RNase_H-like"/>
</dbReference>
<dbReference type="EMBL" id="JACGCM010000497">
    <property type="protein sequence ID" value="KAF6171411.1"/>
    <property type="molecule type" value="Genomic_DNA"/>
</dbReference>
<proteinExistence type="predicted"/>
<keyword evidence="3" id="KW-1185">Reference proteome</keyword>
<gene>
    <name evidence="2" type="ORF">GIB67_009552</name>
</gene>
<dbReference type="InterPro" id="IPR036397">
    <property type="entry name" value="RNaseH_sf"/>
</dbReference>
<dbReference type="PROSITE" id="PS50879">
    <property type="entry name" value="RNASE_H_1"/>
    <property type="match status" value="1"/>
</dbReference>